<dbReference type="EMBL" id="PISP01000001">
    <property type="protein sequence ID" value="PKD44491.1"/>
    <property type="molecule type" value="Genomic_DNA"/>
</dbReference>
<dbReference type="CDD" id="cd06841">
    <property type="entry name" value="PLPDE_III_MccE_like"/>
    <property type="match status" value="1"/>
</dbReference>
<dbReference type="InterPro" id="IPR029066">
    <property type="entry name" value="PLP-binding_barrel"/>
</dbReference>
<evidence type="ECO:0000256" key="2">
    <source>
        <dbReference type="ARBA" id="ARBA00022898"/>
    </source>
</evidence>
<sequence>MDNNDSQSAQKKPFERPVIKKVNAGMPSKFGMQVRHEPITEIDGVPIQRLMEQYGSPVFVYSEKTIRRTYKNAYRAFSSRYPNVLFAWSYKTNYLNAICNVFHQEGAWSEVVSGFEYKKAVANGVPGDQIIFNGPYKTKDDLEQAVENESLIHIDHFDELYDIIEISKSSNKKPKVAIRVNMDVGIYPAWDRFGFNYENGEAWDALNRIMHCPTIELTGLHTHIGTYMMSTEPYKVAAQKMTDLALGLERKFDHTVKYIDMGGGFASNNTLKGGYYPGSDTSPSFDDYAEAIVSVLMKADFKPDKLPTLILETGRAMIDDAGYLAGTVIANKRLADGQRATIIDAGVNLLFTSFWYDHDIRPAISVSDQTEETAVFGPLCMNIDVIRKNMVFPLLKKGDPYVIRRVGAYNNTQWMQFITMRPNVVLIDMQGNTHIIRKQETLITLNNQEEIPKHLLQPDSTFNERSKHSPPV</sequence>
<evidence type="ECO:0000259" key="3">
    <source>
        <dbReference type="Pfam" id="PF02784"/>
    </source>
</evidence>
<dbReference type="SUPFAM" id="SSF51419">
    <property type="entry name" value="PLP-binding barrel"/>
    <property type="match status" value="1"/>
</dbReference>
<comment type="cofactor">
    <cofactor evidence="1">
        <name>pyridoxal 5'-phosphate</name>
        <dbReference type="ChEBI" id="CHEBI:597326"/>
    </cofactor>
</comment>
<dbReference type="Pfam" id="PF02784">
    <property type="entry name" value="Orn_Arg_deC_N"/>
    <property type="match status" value="1"/>
</dbReference>
<evidence type="ECO:0000313" key="4">
    <source>
        <dbReference type="EMBL" id="PKD44491.1"/>
    </source>
</evidence>
<dbReference type="PANTHER" id="PTHR43727">
    <property type="entry name" value="DIAMINOPIMELATE DECARBOXYLASE"/>
    <property type="match status" value="1"/>
</dbReference>
<dbReference type="Gene3D" id="2.40.37.10">
    <property type="entry name" value="Lyase, Ornithine Decarboxylase, Chain A, domain 1"/>
    <property type="match status" value="1"/>
</dbReference>
<keyword evidence="5" id="KW-1185">Reference proteome</keyword>
<dbReference type="InterPro" id="IPR009006">
    <property type="entry name" value="Ala_racemase/Decarboxylase_C"/>
</dbReference>
<dbReference type="SUPFAM" id="SSF50621">
    <property type="entry name" value="Alanine racemase C-terminal domain-like"/>
    <property type="match status" value="1"/>
</dbReference>
<dbReference type="AlphaFoldDB" id="A0A2N0VJX1"/>
<dbReference type="PANTHER" id="PTHR43727:SF2">
    <property type="entry name" value="GROUP IV DECARBOXYLASE"/>
    <property type="match status" value="1"/>
</dbReference>
<dbReference type="RefSeq" id="WP_101071781.1">
    <property type="nucleotide sequence ID" value="NZ_PISP01000001.1"/>
</dbReference>
<dbReference type="GO" id="GO:0009089">
    <property type="term" value="P:lysine biosynthetic process via diaminopimelate"/>
    <property type="evidence" value="ECO:0007669"/>
    <property type="project" value="TreeGrafter"/>
</dbReference>
<dbReference type="Gene3D" id="3.20.20.10">
    <property type="entry name" value="Alanine racemase"/>
    <property type="match status" value="1"/>
</dbReference>
<name>A0A2N0VJX1_9BACT</name>
<organism evidence="4 5">
    <name type="scientific">Rhodohalobacter barkolensis</name>
    <dbReference type="NCBI Taxonomy" id="2053187"/>
    <lineage>
        <taxon>Bacteria</taxon>
        <taxon>Pseudomonadati</taxon>
        <taxon>Balneolota</taxon>
        <taxon>Balneolia</taxon>
        <taxon>Balneolales</taxon>
        <taxon>Balneolaceae</taxon>
        <taxon>Rhodohalobacter</taxon>
    </lineage>
</organism>
<gene>
    <name evidence="4" type="ORF">CWD77_03220</name>
</gene>
<accession>A0A2N0VJX1</accession>
<dbReference type="OrthoDB" id="9802241at2"/>
<proteinExistence type="predicted"/>
<dbReference type="InterPro" id="IPR022644">
    <property type="entry name" value="De-COase2_N"/>
</dbReference>
<comment type="caution">
    <text evidence="4">The sequence shown here is derived from an EMBL/GenBank/DDBJ whole genome shotgun (WGS) entry which is preliminary data.</text>
</comment>
<evidence type="ECO:0000256" key="1">
    <source>
        <dbReference type="ARBA" id="ARBA00001933"/>
    </source>
</evidence>
<reference evidence="4 5" key="1">
    <citation type="submission" date="2017-11" db="EMBL/GenBank/DDBJ databases">
        <title>Rhodohalobacter 15182 sp. nov., isolated from a salt lake.</title>
        <authorList>
            <person name="Han S."/>
        </authorList>
    </citation>
    <scope>NUCLEOTIDE SEQUENCE [LARGE SCALE GENOMIC DNA]</scope>
    <source>
        <strain evidence="4 5">15182</strain>
    </source>
</reference>
<dbReference type="GO" id="GO:0008836">
    <property type="term" value="F:diaminopimelate decarboxylase activity"/>
    <property type="evidence" value="ECO:0007669"/>
    <property type="project" value="TreeGrafter"/>
</dbReference>
<feature type="domain" description="Orn/DAP/Arg decarboxylase 2 N-terminal" evidence="3">
    <location>
        <begin position="71"/>
        <end position="317"/>
    </location>
</feature>
<dbReference type="Proteomes" id="UP000233398">
    <property type="component" value="Unassembled WGS sequence"/>
</dbReference>
<evidence type="ECO:0000313" key="5">
    <source>
        <dbReference type="Proteomes" id="UP000233398"/>
    </source>
</evidence>
<protein>
    <submittedName>
        <fullName evidence="4">Diaminopimelate decarboxylase</fullName>
    </submittedName>
</protein>
<keyword evidence="2" id="KW-0663">Pyridoxal phosphate</keyword>